<dbReference type="EMBL" id="AP014836">
    <property type="protein sequence ID" value="BAW79816.1"/>
    <property type="molecule type" value="Genomic_DNA"/>
</dbReference>
<dbReference type="AlphaFoldDB" id="A0A1Q2SKZ4"/>
<dbReference type="KEGG" id="ntt:TAO_0446"/>
<feature type="domain" description="Cupin type-2" evidence="1">
    <location>
        <begin position="47"/>
        <end position="103"/>
    </location>
</feature>
<evidence type="ECO:0000313" key="2">
    <source>
        <dbReference type="EMBL" id="BAW79816.1"/>
    </source>
</evidence>
<dbReference type="CDD" id="cd06981">
    <property type="entry name" value="cupin_reut_a1446"/>
    <property type="match status" value="1"/>
</dbReference>
<keyword evidence="3" id="KW-1185">Reference proteome</keyword>
<dbReference type="RefSeq" id="WP_096526429.1">
    <property type="nucleotide sequence ID" value="NZ_AP014836.1"/>
</dbReference>
<dbReference type="Gene3D" id="2.60.120.10">
    <property type="entry name" value="Jelly Rolls"/>
    <property type="match status" value="1"/>
</dbReference>
<evidence type="ECO:0000259" key="1">
    <source>
        <dbReference type="Pfam" id="PF07883"/>
    </source>
</evidence>
<protein>
    <submittedName>
        <fullName evidence="2">Cupin 2 domain-containing protein</fullName>
    </submittedName>
</protein>
<dbReference type="InterPro" id="IPR014710">
    <property type="entry name" value="RmlC-like_jellyroll"/>
</dbReference>
<dbReference type="SUPFAM" id="SSF51182">
    <property type="entry name" value="RmlC-like cupins"/>
    <property type="match status" value="1"/>
</dbReference>
<name>A0A1Q2SKZ4_9GAMM</name>
<sequence length="106" mass="12185">MNPSNIFASLPQNLEIELFEDIIHSQNVRIERIVSKGHISPKIGWYDQDENEWVMVVKGKASLEFEDAPSCVLSTGDYINIPARVKHKVAWTDPNKITIWLAVFYK</sequence>
<organism evidence="2 3">
    <name type="scientific">Candidatus Nitrosoglobus terrae</name>
    <dbReference type="NCBI Taxonomy" id="1630141"/>
    <lineage>
        <taxon>Bacteria</taxon>
        <taxon>Pseudomonadati</taxon>
        <taxon>Pseudomonadota</taxon>
        <taxon>Gammaproteobacteria</taxon>
        <taxon>Chromatiales</taxon>
        <taxon>Chromatiaceae</taxon>
        <taxon>Candidatus Nitrosoglobus</taxon>
    </lineage>
</organism>
<dbReference type="InterPro" id="IPR011051">
    <property type="entry name" value="RmlC_Cupin_sf"/>
</dbReference>
<dbReference type="OrthoDB" id="9798585at2"/>
<proteinExistence type="predicted"/>
<dbReference type="Pfam" id="PF07883">
    <property type="entry name" value="Cupin_2"/>
    <property type="match status" value="1"/>
</dbReference>
<dbReference type="Proteomes" id="UP000243679">
    <property type="component" value="Chromosome"/>
</dbReference>
<evidence type="ECO:0000313" key="3">
    <source>
        <dbReference type="Proteomes" id="UP000243679"/>
    </source>
</evidence>
<gene>
    <name evidence="2" type="ORF">TAO_0446</name>
</gene>
<accession>A0A1Q2SKZ4</accession>
<dbReference type="InterPro" id="IPR013096">
    <property type="entry name" value="Cupin_2"/>
</dbReference>
<reference evidence="2 3" key="1">
    <citation type="journal article" date="2017" name="ISME J.">
        <title>An acid-tolerant ammonia-oxidizing ?-proteobacterium from soil.</title>
        <authorList>
            <person name="Hayatsu M."/>
            <person name="Tago K."/>
            <person name="Uchiyama I."/>
            <person name="Toyoda A."/>
            <person name="Wang Y."/>
            <person name="Shimomura Y."/>
            <person name="Okubo T."/>
            <person name="Kurisu F."/>
            <person name="Hirono Y."/>
            <person name="Nonaka K."/>
            <person name="Akiyama H."/>
            <person name="Itoh T."/>
            <person name="Takami H."/>
        </authorList>
    </citation>
    <scope>NUCLEOTIDE SEQUENCE [LARGE SCALE GENOMIC DNA]</scope>
    <source>
        <strain evidence="2 3">TAO100</strain>
    </source>
</reference>